<dbReference type="Proteomes" id="UP000730161">
    <property type="component" value="Unassembled WGS sequence"/>
</dbReference>
<keyword evidence="2" id="KW-1185">Reference proteome</keyword>
<dbReference type="InterPro" id="IPR016024">
    <property type="entry name" value="ARM-type_fold"/>
</dbReference>
<dbReference type="InterPro" id="IPR014825">
    <property type="entry name" value="DNA_alkylation"/>
</dbReference>
<proteinExistence type="predicted"/>
<dbReference type="CDD" id="cd06561">
    <property type="entry name" value="AlkD_like"/>
    <property type="match status" value="1"/>
</dbReference>
<dbReference type="PANTHER" id="PTHR34070">
    <property type="entry name" value="ARMADILLO-TYPE FOLD"/>
    <property type="match status" value="1"/>
</dbReference>
<dbReference type="SUPFAM" id="SSF48371">
    <property type="entry name" value="ARM repeat"/>
    <property type="match status" value="1"/>
</dbReference>
<dbReference type="RefSeq" id="WP_211531581.1">
    <property type="nucleotide sequence ID" value="NZ_JWHL01000021.1"/>
</dbReference>
<sequence>MERVIEEIRIILQKKGDPELAESGKRFFKEEVTSYGFRTAEVTKIAKEFWKKIAEREKEEIFHLSEELFSSGYLEEAFIACTWLPMLKGRFEPADMEIFEDWIGRYITNWATCDTFCTHTVGDLLMQYPDCTEYLLRWTGSGNRWFRRAAAVSLIVPARKGDFLPEVFAIADRLLTDEDDLVRKGYGWLLKEASRMHREEVFAYVQEKKPVMPRTALRYAIELMPAEMRAEAMMKDWT</sequence>
<gene>
    <name evidence="1" type="ORF">RJ53_10220</name>
</gene>
<organism evidence="1 2">
    <name type="scientific">Methanocalculus chunghsingensis</name>
    <dbReference type="NCBI Taxonomy" id="156457"/>
    <lineage>
        <taxon>Archaea</taxon>
        <taxon>Methanobacteriati</taxon>
        <taxon>Methanobacteriota</taxon>
        <taxon>Stenosarchaea group</taxon>
        <taxon>Methanomicrobia</taxon>
        <taxon>Methanomicrobiales</taxon>
        <taxon>Methanocalculaceae</taxon>
        <taxon>Methanocalculus</taxon>
    </lineage>
</organism>
<dbReference type="PANTHER" id="PTHR34070:SF1">
    <property type="entry name" value="DNA ALKYLATION REPAIR PROTEIN"/>
    <property type="match status" value="1"/>
</dbReference>
<comment type="caution">
    <text evidence="1">The sequence shown here is derived from an EMBL/GenBank/DDBJ whole genome shotgun (WGS) entry which is preliminary data.</text>
</comment>
<dbReference type="Gene3D" id="1.25.10.90">
    <property type="match status" value="1"/>
</dbReference>
<dbReference type="Pfam" id="PF08713">
    <property type="entry name" value="DNA_alkylation"/>
    <property type="match status" value="1"/>
</dbReference>
<accession>A0A8J7W8S2</accession>
<evidence type="ECO:0000313" key="2">
    <source>
        <dbReference type="Proteomes" id="UP000730161"/>
    </source>
</evidence>
<evidence type="ECO:0000313" key="1">
    <source>
        <dbReference type="EMBL" id="MBR1369831.1"/>
    </source>
</evidence>
<dbReference type="EMBL" id="JWHL01000021">
    <property type="protein sequence ID" value="MBR1369831.1"/>
    <property type="molecule type" value="Genomic_DNA"/>
</dbReference>
<dbReference type="AlphaFoldDB" id="A0A8J7W8S2"/>
<protein>
    <submittedName>
        <fullName evidence="1">DNA alkylation repair protein</fullName>
    </submittedName>
</protein>
<reference evidence="1" key="1">
    <citation type="submission" date="2014-12" db="EMBL/GenBank/DDBJ databases">
        <authorList>
            <person name="Huang H.-H."/>
            <person name="Chen S.-C."/>
            <person name="Lai M.-C."/>
        </authorList>
    </citation>
    <scope>NUCLEOTIDE SEQUENCE</scope>
    <source>
        <strain evidence="1">K1F9705b</strain>
    </source>
</reference>
<name>A0A8J7W8S2_9EURY</name>
<dbReference type="OrthoDB" id="110299at2157"/>